<dbReference type="EMBL" id="JWZX01003398">
    <property type="protein sequence ID" value="KOO20980.1"/>
    <property type="molecule type" value="Genomic_DNA"/>
</dbReference>
<accession>A0A0M0J391</accession>
<gene>
    <name evidence="1" type="ORF">Ctob_000025</name>
</gene>
<protein>
    <submittedName>
        <fullName evidence="1">Uncharacterized protein</fullName>
    </submittedName>
</protein>
<sequence>MIDDAMQVQIDEAVFLRLLLHV</sequence>
<comment type="caution">
    <text evidence="1">The sequence shown here is derived from an EMBL/GenBank/DDBJ whole genome shotgun (WGS) entry which is preliminary data.</text>
</comment>
<organism evidence="1 2">
    <name type="scientific">Chrysochromulina tobinii</name>
    <dbReference type="NCBI Taxonomy" id="1460289"/>
    <lineage>
        <taxon>Eukaryota</taxon>
        <taxon>Haptista</taxon>
        <taxon>Haptophyta</taxon>
        <taxon>Prymnesiophyceae</taxon>
        <taxon>Prymnesiales</taxon>
        <taxon>Chrysochromulinaceae</taxon>
        <taxon>Chrysochromulina</taxon>
    </lineage>
</organism>
<reference evidence="2" key="1">
    <citation type="journal article" date="2015" name="PLoS Genet.">
        <title>Genome Sequence and Transcriptome Analyses of Chrysochromulina tobin: Metabolic Tools for Enhanced Algal Fitness in the Prominent Order Prymnesiales (Haptophyceae).</title>
        <authorList>
            <person name="Hovde B.T."/>
            <person name="Deodato C.R."/>
            <person name="Hunsperger H.M."/>
            <person name="Ryken S.A."/>
            <person name="Yost W."/>
            <person name="Jha R.K."/>
            <person name="Patterson J."/>
            <person name="Monnat R.J. Jr."/>
            <person name="Barlow S.B."/>
            <person name="Starkenburg S.R."/>
            <person name="Cattolico R.A."/>
        </authorList>
    </citation>
    <scope>NUCLEOTIDE SEQUENCE</scope>
    <source>
        <strain evidence="2">CCMP291</strain>
    </source>
</reference>
<keyword evidence="2" id="KW-1185">Reference proteome</keyword>
<evidence type="ECO:0000313" key="2">
    <source>
        <dbReference type="Proteomes" id="UP000037460"/>
    </source>
</evidence>
<dbReference type="Proteomes" id="UP000037460">
    <property type="component" value="Unassembled WGS sequence"/>
</dbReference>
<dbReference type="AlphaFoldDB" id="A0A0M0J391"/>
<name>A0A0M0J391_9EUKA</name>
<proteinExistence type="predicted"/>
<evidence type="ECO:0000313" key="1">
    <source>
        <dbReference type="EMBL" id="KOO20980.1"/>
    </source>
</evidence>